<dbReference type="Gramene" id="QL93p0205_0149:mrna">
    <property type="protein sequence ID" value="QL93p0205_0149:mrna"/>
    <property type="gene ID" value="QL93p0205_0149"/>
</dbReference>
<evidence type="ECO:0000313" key="6">
    <source>
        <dbReference type="Proteomes" id="UP000594261"/>
    </source>
</evidence>
<keyword evidence="1" id="KW-0677">Repeat</keyword>
<dbReference type="InterPro" id="IPR013761">
    <property type="entry name" value="SAM/pointed_sf"/>
</dbReference>
<dbReference type="InterPro" id="IPR001660">
    <property type="entry name" value="SAM"/>
</dbReference>
<reference evidence="4" key="2">
    <citation type="submission" date="2021-01" db="UniProtKB">
        <authorList>
            <consortium name="EnsemblPlants"/>
        </authorList>
    </citation>
    <scope>IDENTIFICATION</scope>
</reference>
<dbReference type="PROSITE" id="PS50105">
    <property type="entry name" value="SAM_DOMAIN"/>
    <property type="match status" value="1"/>
</dbReference>
<evidence type="ECO:0000259" key="3">
    <source>
        <dbReference type="PROSITE" id="PS50105"/>
    </source>
</evidence>
<evidence type="ECO:0000256" key="2">
    <source>
        <dbReference type="SAM" id="MobiDB-lite"/>
    </source>
</evidence>
<accession>A0A7N2KZ33</accession>
<dbReference type="OrthoDB" id="76949at2759"/>
<name>A0A7N2KZ33_QUELO</name>
<sequence>MSKPRVTITLGRSGGQVVKGEGNRSGYAHAHPRANGSKWSREERYRSNANGFWSPNKRQQSNGINRGRGDIGVHDSQMNPNDLRLKLINKRKMKRIPRVFEERRKMDQSQRLSKTIQPARHNMQQQRSELKGRAFLWRTPATERPRSPNRNLKPSRGLSPQRNFNELHQVPSLRAADNSRTRWFLSNDGASRPTGPLTVKGPDTSELVMQLTPIGGIGQKSFHSVEESHTVPSLLQSLGLGKYSIHFRAEEVDMTALKQMGDKDLKDMGIPMGPRKKILLALWPHSRREQP</sequence>
<dbReference type="RefSeq" id="XP_030954047.1">
    <property type="nucleotide sequence ID" value="XM_031098187.1"/>
</dbReference>
<dbReference type="Gene3D" id="1.10.150.50">
    <property type="entry name" value="Transcription Factor, Ets-1"/>
    <property type="match status" value="1"/>
</dbReference>
<protein>
    <recommendedName>
        <fullName evidence="3">SAM domain-containing protein</fullName>
    </recommendedName>
</protein>
<dbReference type="AlphaFoldDB" id="A0A7N2KZ33"/>
<dbReference type="GeneID" id="115976725"/>
<dbReference type="Gramene" id="QL02p078163:mrna">
    <property type="protein sequence ID" value="QL02p078163:mrna"/>
    <property type="gene ID" value="QL02p078163"/>
</dbReference>
<organism evidence="4 6">
    <name type="scientific">Quercus lobata</name>
    <name type="common">Valley oak</name>
    <dbReference type="NCBI Taxonomy" id="97700"/>
    <lineage>
        <taxon>Eukaryota</taxon>
        <taxon>Viridiplantae</taxon>
        <taxon>Streptophyta</taxon>
        <taxon>Embryophyta</taxon>
        <taxon>Tracheophyta</taxon>
        <taxon>Spermatophyta</taxon>
        <taxon>Magnoliopsida</taxon>
        <taxon>eudicotyledons</taxon>
        <taxon>Gunneridae</taxon>
        <taxon>Pentapetalae</taxon>
        <taxon>rosids</taxon>
        <taxon>fabids</taxon>
        <taxon>Fagales</taxon>
        <taxon>Fagaceae</taxon>
        <taxon>Quercus</taxon>
    </lineage>
</organism>
<dbReference type="PANTHER" id="PTHR10627">
    <property type="entry name" value="SCP160"/>
    <property type="match status" value="1"/>
</dbReference>
<dbReference type="Pfam" id="PF00536">
    <property type="entry name" value="SAM_1"/>
    <property type="match status" value="1"/>
</dbReference>
<feature type="compositionally biased region" description="Polar residues" evidence="2">
    <location>
        <begin position="47"/>
        <end position="64"/>
    </location>
</feature>
<feature type="region of interest" description="Disordered" evidence="2">
    <location>
        <begin position="14"/>
        <end position="78"/>
    </location>
</feature>
<feature type="domain" description="SAM" evidence="3">
    <location>
        <begin position="226"/>
        <end position="280"/>
    </location>
</feature>
<dbReference type="KEGG" id="qlo:115973032"/>
<dbReference type="PANTHER" id="PTHR10627:SF74">
    <property type="entry name" value="OS08G0526500 PROTEIN"/>
    <property type="match status" value="1"/>
</dbReference>
<dbReference type="SUPFAM" id="SSF47769">
    <property type="entry name" value="SAM/Pointed domain"/>
    <property type="match status" value="1"/>
</dbReference>
<keyword evidence="6" id="KW-1185">Reference proteome</keyword>
<dbReference type="Proteomes" id="UP000594261">
    <property type="component" value="Chromosome 2"/>
</dbReference>
<dbReference type="EnsemblPlants" id="QL93p0205_0149:mrna">
    <property type="protein sequence ID" value="QL93p0205_0149:mrna"/>
    <property type="gene ID" value="QL93p0205_0149"/>
</dbReference>
<evidence type="ECO:0000256" key="1">
    <source>
        <dbReference type="ARBA" id="ARBA00022737"/>
    </source>
</evidence>
<feature type="region of interest" description="Disordered" evidence="2">
    <location>
        <begin position="103"/>
        <end position="165"/>
    </location>
</feature>
<evidence type="ECO:0000313" key="4">
    <source>
        <dbReference type="EnsemblPlants" id="QL02p078163:mrna"/>
    </source>
</evidence>
<gene>
    <name evidence="5" type="primary">LOC115976725</name>
</gene>
<evidence type="ECO:0000313" key="5">
    <source>
        <dbReference type="EnsemblPlants" id="QL93p0205_0149:mrna"/>
    </source>
</evidence>
<reference evidence="6" key="1">
    <citation type="journal article" date="2016" name="G3 (Bethesda)">
        <title>First Draft Assembly and Annotation of the Genome of a California Endemic Oak Quercus lobata Nee (Fagaceae).</title>
        <authorList>
            <person name="Sork V.L."/>
            <person name="Fitz-Gibbon S.T."/>
            <person name="Puiu D."/>
            <person name="Crepeau M."/>
            <person name="Gugger P.F."/>
            <person name="Sherman R."/>
            <person name="Stevens K."/>
            <person name="Langley C.H."/>
            <person name="Pellegrini M."/>
            <person name="Salzberg S.L."/>
        </authorList>
    </citation>
    <scope>NUCLEOTIDE SEQUENCE [LARGE SCALE GENOMIC DNA]</scope>
    <source>
        <strain evidence="6">cv. SW786</strain>
    </source>
</reference>
<dbReference type="OMA" id="GKYTIHF"/>
<proteinExistence type="predicted"/>
<dbReference type="SMART" id="SM00454">
    <property type="entry name" value="SAM"/>
    <property type="match status" value="1"/>
</dbReference>
<feature type="compositionally biased region" description="Polar residues" evidence="2">
    <location>
        <begin position="148"/>
        <end position="165"/>
    </location>
</feature>
<feature type="compositionally biased region" description="Polar residues" evidence="2">
    <location>
        <begin position="109"/>
        <end position="127"/>
    </location>
</feature>
<dbReference type="EnsemblPlants" id="QL02p078163:mrna">
    <property type="protein sequence ID" value="QL02p078163:mrna"/>
    <property type="gene ID" value="QL02p078163"/>
</dbReference>